<dbReference type="EMBL" id="ML739040">
    <property type="protein sequence ID" value="KAE8356283.1"/>
    <property type="molecule type" value="Genomic_DNA"/>
</dbReference>
<dbReference type="Pfam" id="PF01828">
    <property type="entry name" value="Peptidase_A4"/>
    <property type="match status" value="1"/>
</dbReference>
<dbReference type="InterPro" id="IPR000250">
    <property type="entry name" value="Peptidase_G1"/>
</dbReference>
<protein>
    <submittedName>
        <fullName evidence="4">Peptidase A4 family-domain-containing protein</fullName>
    </submittedName>
</protein>
<dbReference type="InterPro" id="IPR013320">
    <property type="entry name" value="ConA-like_dom_sf"/>
</dbReference>
<organism evidence="4 5">
    <name type="scientific">Aspergillus coremiiformis</name>
    <dbReference type="NCBI Taxonomy" id="138285"/>
    <lineage>
        <taxon>Eukaryota</taxon>
        <taxon>Fungi</taxon>
        <taxon>Dikarya</taxon>
        <taxon>Ascomycota</taxon>
        <taxon>Pezizomycotina</taxon>
        <taxon>Eurotiomycetes</taxon>
        <taxon>Eurotiomycetidae</taxon>
        <taxon>Eurotiales</taxon>
        <taxon>Aspergillaceae</taxon>
        <taxon>Aspergillus</taxon>
        <taxon>Aspergillus subgen. Circumdati</taxon>
    </lineage>
</organism>
<dbReference type="Proteomes" id="UP000327118">
    <property type="component" value="Unassembled WGS sequence"/>
</dbReference>
<evidence type="ECO:0000256" key="2">
    <source>
        <dbReference type="SAM" id="MobiDB-lite"/>
    </source>
</evidence>
<dbReference type="Gene3D" id="2.60.120.700">
    <property type="entry name" value="Peptidase G1"/>
    <property type="match status" value="1"/>
</dbReference>
<feature type="signal peptide" evidence="3">
    <location>
        <begin position="1"/>
        <end position="18"/>
    </location>
</feature>
<sequence>MKFTHGFLAMTAVSSALAAPGSTLAERMHHRAMSRQSLPLQGAGDDSADGTEFRKAASDGQYSNNWAGVVREQAPPEGPYTAVTATFTIPTSTPIAGQNGVHAGSIWVGIDGDTYSGAILQAGVDFYSDVNQPNQAWYEWYPAYATNFPNIEVGEGHTIVATVRSTSPTEGIAIIQNRSTGQNVSQTVTAPGPSATLAGQNADWVVEDFQSGDSLVVMADFGEVKFTGAQTEAGGSTYGVKGGAIIDLKQNNQIMTSTEITADTEFTVKYIGK</sequence>
<dbReference type="CDD" id="cd13426">
    <property type="entry name" value="Peptidase_G1"/>
    <property type="match status" value="1"/>
</dbReference>
<evidence type="ECO:0000256" key="1">
    <source>
        <dbReference type="PIRSR" id="PIRSR600250-50"/>
    </source>
</evidence>
<name>A0A5N6ZGD0_9EURO</name>
<dbReference type="GO" id="GO:0006508">
    <property type="term" value="P:proteolysis"/>
    <property type="evidence" value="ECO:0007669"/>
    <property type="project" value="InterPro"/>
</dbReference>
<accession>A0A5N6ZGD0</accession>
<gene>
    <name evidence="4" type="ORF">BDV28DRAFT_116653</name>
</gene>
<evidence type="ECO:0000313" key="4">
    <source>
        <dbReference type="EMBL" id="KAE8356283.1"/>
    </source>
</evidence>
<keyword evidence="5" id="KW-1185">Reference proteome</keyword>
<keyword evidence="3" id="KW-0732">Signal</keyword>
<dbReference type="SUPFAM" id="SSF49899">
    <property type="entry name" value="Concanavalin A-like lectins/glucanases"/>
    <property type="match status" value="1"/>
</dbReference>
<dbReference type="InterPro" id="IPR038656">
    <property type="entry name" value="Peptidase_G1_sf"/>
</dbReference>
<feature type="active site" description="Proton acceptor" evidence="1">
    <location>
        <position position="207"/>
    </location>
</feature>
<dbReference type="PRINTS" id="PR00977">
    <property type="entry name" value="SCYTLDPTASE"/>
</dbReference>
<feature type="region of interest" description="Disordered" evidence="2">
    <location>
        <begin position="29"/>
        <end position="57"/>
    </location>
</feature>
<dbReference type="PANTHER" id="PTHR37536:SF1">
    <property type="entry name" value="ASPERGILLOPEPSIN, PUTAITVE (AFU_ORTHOLOGUE AFUA_7G01200)"/>
    <property type="match status" value="1"/>
</dbReference>
<dbReference type="GO" id="GO:0070007">
    <property type="term" value="F:glutamic-type endopeptidase activity"/>
    <property type="evidence" value="ECO:0007669"/>
    <property type="project" value="InterPro"/>
</dbReference>
<reference evidence="5" key="1">
    <citation type="submission" date="2019-04" db="EMBL/GenBank/DDBJ databases">
        <title>Friends and foes A comparative genomics studyof 23 Aspergillus species from section Flavi.</title>
        <authorList>
            <consortium name="DOE Joint Genome Institute"/>
            <person name="Kjaerbolling I."/>
            <person name="Vesth T."/>
            <person name="Frisvad J.C."/>
            <person name="Nybo J.L."/>
            <person name="Theobald S."/>
            <person name="Kildgaard S."/>
            <person name="Isbrandt T."/>
            <person name="Kuo A."/>
            <person name="Sato A."/>
            <person name="Lyhne E.K."/>
            <person name="Kogle M.E."/>
            <person name="Wiebenga A."/>
            <person name="Kun R.S."/>
            <person name="Lubbers R.J."/>
            <person name="Makela M.R."/>
            <person name="Barry K."/>
            <person name="Chovatia M."/>
            <person name="Clum A."/>
            <person name="Daum C."/>
            <person name="Haridas S."/>
            <person name="He G."/>
            <person name="LaButti K."/>
            <person name="Lipzen A."/>
            <person name="Mondo S."/>
            <person name="Riley R."/>
            <person name="Salamov A."/>
            <person name="Simmons B.A."/>
            <person name="Magnuson J.K."/>
            <person name="Henrissat B."/>
            <person name="Mortensen U.H."/>
            <person name="Larsen T.O."/>
            <person name="Devries R.P."/>
            <person name="Grigoriev I.V."/>
            <person name="Machida M."/>
            <person name="Baker S.E."/>
            <person name="Andersen M.R."/>
        </authorList>
    </citation>
    <scope>NUCLEOTIDE SEQUENCE [LARGE SCALE GENOMIC DNA]</scope>
    <source>
        <strain evidence="5">CBS 553.77</strain>
    </source>
</reference>
<dbReference type="OrthoDB" id="2862635at2759"/>
<dbReference type="PANTHER" id="PTHR37536">
    <property type="entry name" value="PUTATIVE (AFU_ORTHOLOGUE AFUA_3G02970)-RELATED"/>
    <property type="match status" value="1"/>
</dbReference>
<evidence type="ECO:0000256" key="3">
    <source>
        <dbReference type="SAM" id="SignalP"/>
    </source>
</evidence>
<dbReference type="AlphaFoldDB" id="A0A5N6ZGD0"/>
<evidence type="ECO:0000313" key="5">
    <source>
        <dbReference type="Proteomes" id="UP000327118"/>
    </source>
</evidence>
<proteinExistence type="predicted"/>
<feature type="chain" id="PRO_5024856126" evidence="3">
    <location>
        <begin position="19"/>
        <end position="273"/>
    </location>
</feature>